<sequence length="307" mass="34795">MTFHLFGNIITPRGVAANNRGETEGNRTTLPKVFWGDKLHVSVSAEAIRWAIRYYWQMMEIPVNRQWIEETQDIKLMLENDKNKFDSTQFIDDDIMGYMDAKPGKNEVPVKRRGALEVTRAVSLQSAERIEITFNSKSGSKGKKGGQDANAEKAKISIYSTETITTRFQYGFAITPQRLVKPPRVLDVVNAITKLPNVGGNHARFLFDFSPESVIFRWTHHPVPQFLYCFEQPDADTLTAPRLQQLITCEEIPPQEIWILGGYAFTEEAEKLAEKGVKIYPSIRKGVKDLTAQIAQDLGFNIERAVG</sequence>
<dbReference type="InterPro" id="IPR013414">
    <property type="entry name" value="Cas7/Cst2/DevR_sub_I-B/Tneap"/>
</dbReference>
<dbReference type="PIRSF" id="PIRSF011362">
    <property type="entry name" value="Fruiting_body_devlp_DevR"/>
    <property type="match status" value="1"/>
</dbReference>
<evidence type="ECO:0000313" key="3">
    <source>
        <dbReference type="EMBL" id="MCP2727145.1"/>
    </source>
</evidence>
<keyword evidence="1" id="KW-0051">Antiviral defense</keyword>
<proteinExistence type="predicted"/>
<name>A0AAE3GM69_9CYAN</name>
<dbReference type="Pfam" id="PF01905">
    <property type="entry name" value="DevR"/>
    <property type="match status" value="1"/>
</dbReference>
<dbReference type="Proteomes" id="UP001204953">
    <property type="component" value="Unassembled WGS sequence"/>
</dbReference>
<comment type="caution">
    <text evidence="3">The sequence shown here is derived from an EMBL/GenBank/DDBJ whole genome shotgun (WGS) entry which is preliminary data.</text>
</comment>
<dbReference type="InterPro" id="IPR010154">
    <property type="entry name" value="CRISPR-assoc_Cas7/Cst2/DevR"/>
</dbReference>
<dbReference type="AlphaFoldDB" id="A0AAE3GM69"/>
<reference evidence="3" key="1">
    <citation type="submission" date="2022-06" db="EMBL/GenBank/DDBJ databases">
        <title>New cyanobacteria of genus Symplocastrum in benthos of Lake Baikal.</title>
        <authorList>
            <person name="Sorokovikova E."/>
            <person name="Tikhonova I."/>
            <person name="Krasnopeev A."/>
            <person name="Evseev P."/>
            <person name="Gladkikh A."/>
            <person name="Belykh O."/>
        </authorList>
    </citation>
    <scope>NUCLEOTIDE SEQUENCE</scope>
    <source>
        <strain evidence="3">BBK-W-15</strain>
    </source>
</reference>
<evidence type="ECO:0000313" key="4">
    <source>
        <dbReference type="Proteomes" id="UP001204953"/>
    </source>
</evidence>
<evidence type="ECO:0000256" key="1">
    <source>
        <dbReference type="ARBA" id="ARBA00023118"/>
    </source>
</evidence>
<organism evidence="3 4">
    <name type="scientific">Limnofasciculus baicalensis BBK-W-15</name>
    <dbReference type="NCBI Taxonomy" id="2699891"/>
    <lineage>
        <taxon>Bacteria</taxon>
        <taxon>Bacillati</taxon>
        <taxon>Cyanobacteriota</taxon>
        <taxon>Cyanophyceae</taxon>
        <taxon>Coleofasciculales</taxon>
        <taxon>Coleofasciculaceae</taxon>
        <taxon>Limnofasciculus</taxon>
        <taxon>Limnofasciculus baicalensis</taxon>
    </lineage>
</organism>
<gene>
    <name evidence="3" type="primary">cas7i</name>
    <name evidence="3" type="ORF">NJ959_01480</name>
</gene>
<evidence type="ECO:0000256" key="2">
    <source>
        <dbReference type="ARBA" id="ARBA00025626"/>
    </source>
</evidence>
<dbReference type="NCBIfam" id="TIGR01875">
    <property type="entry name" value="cas_MJ0381"/>
    <property type="match status" value="1"/>
</dbReference>
<dbReference type="GO" id="GO:0051607">
    <property type="term" value="P:defense response to virus"/>
    <property type="evidence" value="ECO:0007669"/>
    <property type="project" value="UniProtKB-KW"/>
</dbReference>
<dbReference type="NCBIfam" id="TIGR02585">
    <property type="entry name" value="cas_Cst2_DevR"/>
    <property type="match status" value="1"/>
</dbReference>
<keyword evidence="4" id="KW-1185">Reference proteome</keyword>
<dbReference type="EMBL" id="JAMZMM010000007">
    <property type="protein sequence ID" value="MCP2727145.1"/>
    <property type="molecule type" value="Genomic_DNA"/>
</dbReference>
<dbReference type="InterPro" id="IPR016581">
    <property type="entry name" value="Cas7/Cst2/DevR_bac"/>
</dbReference>
<comment type="function">
    <text evidence="2">CRISPR (clustered regularly interspaced short palindromic repeat) is an adaptive immune system that provides protection against mobile genetic elements (viruses, transposable elements and conjugative plasmids). CRISPR clusters contain spacers, sequences complementary to antecedent mobile elements, and target invading nucleic acids. CRISPR clusters are transcribed and processed into CRISPR RNA (crRNA).</text>
</comment>
<protein>
    <submittedName>
        <fullName evidence="3">Type I-B CRISPR-associated protein Cas7/Cst2/DevR</fullName>
    </submittedName>
</protein>
<accession>A0AAE3GM69</accession>
<dbReference type="RefSeq" id="WP_254009963.1">
    <property type="nucleotide sequence ID" value="NZ_JAMZMM010000007.1"/>
</dbReference>